<feature type="chain" id="PRO_5008092040" description="DUF922 domain-containing protein" evidence="1">
    <location>
        <begin position="23"/>
        <end position="219"/>
    </location>
</feature>
<evidence type="ECO:0000256" key="1">
    <source>
        <dbReference type="SAM" id="SignalP"/>
    </source>
</evidence>
<dbReference type="Proteomes" id="UP000078543">
    <property type="component" value="Unassembled WGS sequence"/>
</dbReference>
<proteinExistence type="predicted"/>
<feature type="signal peptide" evidence="1">
    <location>
        <begin position="1"/>
        <end position="22"/>
    </location>
</feature>
<keyword evidence="3" id="KW-1185">Reference proteome</keyword>
<name>A0A178MLB8_9PROT</name>
<comment type="caution">
    <text evidence="2">The sequence shown here is derived from an EMBL/GenBank/DDBJ whole genome shotgun (WGS) entry which is preliminary data.</text>
</comment>
<keyword evidence="1" id="KW-0732">Signal</keyword>
<gene>
    <name evidence="2" type="ORF">A6A05_14255</name>
</gene>
<protein>
    <recommendedName>
        <fullName evidence="4">DUF922 domain-containing protein</fullName>
    </recommendedName>
</protein>
<accession>A0A178MLB8</accession>
<organism evidence="2 3">
    <name type="scientific">Magnetospirillum moscoviense</name>
    <dbReference type="NCBI Taxonomy" id="1437059"/>
    <lineage>
        <taxon>Bacteria</taxon>
        <taxon>Pseudomonadati</taxon>
        <taxon>Pseudomonadota</taxon>
        <taxon>Alphaproteobacteria</taxon>
        <taxon>Rhodospirillales</taxon>
        <taxon>Rhodospirillaceae</taxon>
        <taxon>Magnetospirillum</taxon>
    </lineage>
</organism>
<evidence type="ECO:0000313" key="3">
    <source>
        <dbReference type="Proteomes" id="UP000078543"/>
    </source>
</evidence>
<sequence>MAKGLSMAAVALALVWAAPAEAAPACPPQIPGWERPAAATLDTGKVQPVYRHDRTVNDLSIGVLRRQGLTNVQTQLQLSVEVEIVPVPPQSACYRLKTVKGRWQIINIEVFIAFEHQPGSCSYTATRDHENQHVAVAQTTYDAHLPVVTAALTSAANRVRPFQSVRDDGTITNNLVKQLQAELAPTLAAYEAEIKRRNGDLDTPGSYREVASRCKVWPK</sequence>
<dbReference type="AlphaFoldDB" id="A0A178MLB8"/>
<evidence type="ECO:0000313" key="2">
    <source>
        <dbReference type="EMBL" id="OAN48845.1"/>
    </source>
</evidence>
<evidence type="ECO:0008006" key="4">
    <source>
        <dbReference type="Google" id="ProtNLM"/>
    </source>
</evidence>
<dbReference type="EMBL" id="LWQU01000153">
    <property type="protein sequence ID" value="OAN48845.1"/>
    <property type="molecule type" value="Genomic_DNA"/>
</dbReference>
<reference evidence="2 3" key="1">
    <citation type="submission" date="2016-04" db="EMBL/GenBank/DDBJ databases">
        <title>Draft genome sequence of freshwater magnetotactic bacteria Magnetospirillum marisnigri SP-1 and Magnetospirillum moscoviense BB-1.</title>
        <authorList>
            <person name="Koziaeva V."/>
            <person name="Dziuba M.V."/>
            <person name="Ivanov T.M."/>
            <person name="Kuznetsov B."/>
            <person name="Grouzdev D.S."/>
        </authorList>
    </citation>
    <scope>NUCLEOTIDE SEQUENCE [LARGE SCALE GENOMIC DNA]</scope>
    <source>
        <strain evidence="2 3">BB-1</strain>
    </source>
</reference>